<dbReference type="AlphaFoldDB" id="A4CBM8"/>
<keyword evidence="1" id="KW-1133">Transmembrane helix</keyword>
<dbReference type="InterPro" id="IPR013783">
    <property type="entry name" value="Ig-like_fold"/>
</dbReference>
<evidence type="ECO:0000256" key="1">
    <source>
        <dbReference type="SAM" id="Phobius"/>
    </source>
</evidence>
<protein>
    <recommendedName>
        <fullName evidence="4">VCBS repeat-containing protein</fullName>
    </recommendedName>
</protein>
<dbReference type="OrthoDB" id="6315007at2"/>
<evidence type="ECO:0008006" key="4">
    <source>
        <dbReference type="Google" id="ProtNLM"/>
    </source>
</evidence>
<evidence type="ECO:0000313" key="2">
    <source>
        <dbReference type="EMBL" id="EAR27765.1"/>
    </source>
</evidence>
<gene>
    <name evidence="2" type="ORF">PTD2_18125</name>
</gene>
<sequence>MRWITEIKSKVTLIFYCLISLFIISCGGGGKSSQGGASQISPTSGYTLTQPNYTGLKGTVEINPAQASEIVLDIASGLDLLTTLVFSDDAQYYHILPFETTNQIQEIVCDSGTFSSTEITKNKHIRLLYDKCALGAEALNGQIDVYLVNAIDDSHLDELDWNINLVILDLTDESEITLSGNSKVRRSSSGKFYAEHQILLKEGAKQLYFDKFITEFKANKNRTELNYIGDVYISDVGLILLKTEQVDNAEEHDLVIVFSSKNTFSVEVKYGKTIIFKFGGEYIPFKFDLNAIPVEFSDGINETPVAMIDVVSEVADRGAEFEFSSLGSYDLDMEPLIYKWEILQAPIESNATIIEGQISRLLTDLPGYYKVGLTVTDLSGASHKSSQTIQALQLAPNVTVFNDKEIVPLDGFFSSKVTHNNEMPDQPITYRIAYGPPGMTVNESGVVTWNAHIPSFGFDSEIHFAIEALNKDKMTLIKSQVIVNDVHDKKIYVGTSSDGFTPAKSKERLGERFLLENQAGVVREIFLSQENKLKSGLRIPIMPFNLDYKASYDLNNDGVMEHFLVPDKYNYQSEKFKRYELHILDDADYSIKKVVTTKLDHWKNVIFKDVDSDENVDLISYGNAGEITVFETLNFSIKYQIDHYSSENVVSFCDVTNDGLDEVITNKAIRRITGGDVLYKSDDEILTVIKTAGNKCALLLQNADSELLIGHYKNSSMIKILLSEQKINFYKVFNIKKSGSNTNQLLLSTDDRDDFGGYRSRPTLIEIFDNGEVESTFLETDFINNFQFSHIIGSADFNNDGNDEILCKDSRFLAFTINDNKLTFPYKEKSYGSKDYFKSAKLVELADDNSVSIYRNFMYDLSDEQIYNYIGSTLTTDLSNSAYEDVIASQVVDGEKYYYLYEDSKQTFKKVDNKGALLWVIDESVKDVLFIDDMTLLQNDNSIKVVADSDGKVINELKKRHPVKIFPAGTSKNEFFVVYIHSYEIFHFKNGVFYPVYSGGDTKWGNPEYQNSFSEVTMTQFDDDEQMELIFYFNGYKNYTVFDTKNWAVQSLKKSDKAYNPDYMNFSNPVDDLIFSDELNRSSLRYNYLEHVFQLVDKLSGELIFQFPFRDDSHGAIKFRKNEDMHISTVILNSTGLILVP</sequence>
<reference evidence="2 3" key="1">
    <citation type="submission" date="2006-02" db="EMBL/GenBank/DDBJ databases">
        <authorList>
            <person name="Moran M.A."/>
            <person name="Kjelleberg S."/>
            <person name="Egan S."/>
            <person name="Saunders N."/>
            <person name="Thomas T."/>
            <person name="Ferriera S."/>
            <person name="Johnson J."/>
            <person name="Kravitz S."/>
            <person name="Halpern A."/>
            <person name="Remington K."/>
            <person name="Beeson K."/>
            <person name="Tran B."/>
            <person name="Rogers Y.-H."/>
            <person name="Friedman R."/>
            <person name="Venter J.C."/>
        </authorList>
    </citation>
    <scope>NUCLEOTIDE SEQUENCE [LARGE SCALE GENOMIC DNA]</scope>
    <source>
        <strain evidence="2 3">D2</strain>
    </source>
</reference>
<dbReference type="EMBL" id="AAOH01000005">
    <property type="protein sequence ID" value="EAR27765.1"/>
    <property type="molecule type" value="Genomic_DNA"/>
</dbReference>
<dbReference type="Proteomes" id="UP000006201">
    <property type="component" value="Unassembled WGS sequence"/>
</dbReference>
<dbReference type="Gene3D" id="2.60.40.10">
    <property type="entry name" value="Immunoglobulins"/>
    <property type="match status" value="1"/>
</dbReference>
<accession>A4CBM8</accession>
<evidence type="ECO:0000313" key="3">
    <source>
        <dbReference type="Proteomes" id="UP000006201"/>
    </source>
</evidence>
<dbReference type="PROSITE" id="PS51257">
    <property type="entry name" value="PROKAR_LIPOPROTEIN"/>
    <property type="match status" value="1"/>
</dbReference>
<proteinExistence type="predicted"/>
<organism evidence="2 3">
    <name type="scientific">Pseudoalteromonas tunicata D2</name>
    <dbReference type="NCBI Taxonomy" id="87626"/>
    <lineage>
        <taxon>Bacteria</taxon>
        <taxon>Pseudomonadati</taxon>
        <taxon>Pseudomonadota</taxon>
        <taxon>Gammaproteobacteria</taxon>
        <taxon>Alteromonadales</taxon>
        <taxon>Pseudoalteromonadaceae</taxon>
        <taxon>Pseudoalteromonas</taxon>
    </lineage>
</organism>
<keyword evidence="3" id="KW-1185">Reference proteome</keyword>
<keyword evidence="1" id="KW-0472">Membrane</keyword>
<comment type="caution">
    <text evidence="2">The sequence shown here is derived from an EMBL/GenBank/DDBJ whole genome shotgun (WGS) entry which is preliminary data.</text>
</comment>
<dbReference type="HOGENOM" id="CLU_277697_0_0_6"/>
<dbReference type="InterPro" id="IPR028994">
    <property type="entry name" value="Integrin_alpha_N"/>
</dbReference>
<dbReference type="SUPFAM" id="SSF69318">
    <property type="entry name" value="Integrin alpha N-terminal domain"/>
    <property type="match status" value="1"/>
</dbReference>
<feature type="transmembrane region" description="Helical" evidence="1">
    <location>
        <begin position="12"/>
        <end position="30"/>
    </location>
</feature>
<dbReference type="eggNOG" id="ENOG5032Y3Z">
    <property type="taxonomic scope" value="Bacteria"/>
</dbReference>
<keyword evidence="1" id="KW-0812">Transmembrane</keyword>
<dbReference type="RefSeq" id="WP_009839597.1">
    <property type="nucleotide sequence ID" value="NZ_CH959301.1"/>
</dbReference>
<name>A4CBM8_9GAMM</name>